<protein>
    <recommendedName>
        <fullName evidence="4">Short-chain dehydrogenase</fullName>
    </recommendedName>
</protein>
<name>A0A382VJQ9_9ZZZZ</name>
<keyword evidence="2" id="KW-0560">Oxidoreductase</keyword>
<dbReference type="FunFam" id="3.40.50.720:FF:000084">
    <property type="entry name" value="Short-chain dehydrogenase reductase"/>
    <property type="match status" value="1"/>
</dbReference>
<proteinExistence type="inferred from homology"/>
<dbReference type="CDD" id="cd05233">
    <property type="entry name" value="SDR_c"/>
    <property type="match status" value="1"/>
</dbReference>
<evidence type="ECO:0000256" key="2">
    <source>
        <dbReference type="ARBA" id="ARBA00023002"/>
    </source>
</evidence>
<dbReference type="SUPFAM" id="SSF51735">
    <property type="entry name" value="NAD(P)-binding Rossmann-fold domains"/>
    <property type="match status" value="1"/>
</dbReference>
<dbReference type="Pfam" id="PF13561">
    <property type="entry name" value="adh_short_C2"/>
    <property type="match status" value="1"/>
</dbReference>
<dbReference type="InterPro" id="IPR002347">
    <property type="entry name" value="SDR_fam"/>
</dbReference>
<feature type="non-terminal residue" evidence="3">
    <location>
        <position position="1"/>
    </location>
</feature>
<evidence type="ECO:0000256" key="1">
    <source>
        <dbReference type="ARBA" id="ARBA00006484"/>
    </source>
</evidence>
<dbReference type="GO" id="GO:0016491">
    <property type="term" value="F:oxidoreductase activity"/>
    <property type="evidence" value="ECO:0007669"/>
    <property type="project" value="UniProtKB-KW"/>
</dbReference>
<evidence type="ECO:0000313" key="3">
    <source>
        <dbReference type="EMBL" id="SVD46747.1"/>
    </source>
</evidence>
<dbReference type="InterPro" id="IPR051122">
    <property type="entry name" value="SDR_DHRS6-like"/>
</dbReference>
<dbReference type="PRINTS" id="PR00080">
    <property type="entry name" value="SDRFAMILY"/>
</dbReference>
<dbReference type="EMBL" id="UINC01152522">
    <property type="protein sequence ID" value="SVD46747.1"/>
    <property type="molecule type" value="Genomic_DNA"/>
</dbReference>
<accession>A0A382VJQ9</accession>
<sequence length="262" mass="28379">EKILLGHRLNNKVAIITGAGSGIGKSIAEMFAEKKAKVYILEIDKKRGLAVQNEILNNNNFGQFYHCDVSDGTSIKAAVNNVLDAEKRIDILVNNAGISHIGTIEQTTSSDLDRVYNANVKSVYLTTKHVIGAMVKNGGGTILNLASILAKVGVDERFAYSMSKGAVLAMTLSIAKDYIGQNIRCNCICPARVHTPFVDDYLKKNYAGKEKEVFDKLSTFQPIGRMGQPDEIAQLALFLCSDASSFITAAAYDIDGGVVNLR</sequence>
<evidence type="ECO:0008006" key="4">
    <source>
        <dbReference type="Google" id="ProtNLM"/>
    </source>
</evidence>
<dbReference type="InterPro" id="IPR036291">
    <property type="entry name" value="NAD(P)-bd_dom_sf"/>
</dbReference>
<dbReference type="PANTHER" id="PTHR43477:SF1">
    <property type="entry name" value="DIHYDROANTICAPSIN 7-DEHYDROGENASE"/>
    <property type="match status" value="1"/>
</dbReference>
<dbReference type="AlphaFoldDB" id="A0A382VJQ9"/>
<dbReference type="PROSITE" id="PS00061">
    <property type="entry name" value="ADH_SHORT"/>
    <property type="match status" value="1"/>
</dbReference>
<dbReference type="NCBIfam" id="NF005559">
    <property type="entry name" value="PRK07231.1"/>
    <property type="match status" value="1"/>
</dbReference>
<reference evidence="3" key="1">
    <citation type="submission" date="2018-05" db="EMBL/GenBank/DDBJ databases">
        <authorList>
            <person name="Lanie J.A."/>
            <person name="Ng W.-L."/>
            <person name="Kazmierczak K.M."/>
            <person name="Andrzejewski T.M."/>
            <person name="Davidsen T.M."/>
            <person name="Wayne K.J."/>
            <person name="Tettelin H."/>
            <person name="Glass J.I."/>
            <person name="Rusch D."/>
            <person name="Podicherti R."/>
            <person name="Tsui H.-C.T."/>
            <person name="Winkler M.E."/>
        </authorList>
    </citation>
    <scope>NUCLEOTIDE SEQUENCE</scope>
</reference>
<dbReference type="PRINTS" id="PR00081">
    <property type="entry name" value="GDHRDH"/>
</dbReference>
<gene>
    <name evidence="3" type="ORF">METZ01_LOCUS399601</name>
</gene>
<dbReference type="PANTHER" id="PTHR43477">
    <property type="entry name" value="DIHYDROANTICAPSIN 7-DEHYDROGENASE"/>
    <property type="match status" value="1"/>
</dbReference>
<dbReference type="InterPro" id="IPR020904">
    <property type="entry name" value="Sc_DH/Rdtase_CS"/>
</dbReference>
<dbReference type="Gene3D" id="3.40.50.720">
    <property type="entry name" value="NAD(P)-binding Rossmann-like Domain"/>
    <property type="match status" value="1"/>
</dbReference>
<comment type="similarity">
    <text evidence="1">Belongs to the short-chain dehydrogenases/reductases (SDR) family.</text>
</comment>
<organism evidence="3">
    <name type="scientific">marine metagenome</name>
    <dbReference type="NCBI Taxonomy" id="408172"/>
    <lineage>
        <taxon>unclassified sequences</taxon>
        <taxon>metagenomes</taxon>
        <taxon>ecological metagenomes</taxon>
    </lineage>
</organism>